<dbReference type="EMBL" id="KZ664787">
    <property type="protein sequence ID" value="PPS03234.1"/>
    <property type="molecule type" value="Genomic_DNA"/>
</dbReference>
<dbReference type="OrthoDB" id="1935101at2759"/>
<protein>
    <submittedName>
        <fullName evidence="1">Uncharacterized protein</fullName>
    </submittedName>
</protein>
<reference evidence="1 2" key="1">
    <citation type="submission" date="2015-01" db="EMBL/GenBank/DDBJ databases">
        <title>Genome of allotetraploid Gossypium barbadense reveals genomic plasticity and fiber elongation in cotton evolution.</title>
        <authorList>
            <person name="Chen X."/>
            <person name="Liu X."/>
            <person name="Zhao B."/>
            <person name="Zheng H."/>
            <person name="Hu Y."/>
            <person name="Lu G."/>
            <person name="Yang C."/>
            <person name="Chen J."/>
            <person name="Shan C."/>
            <person name="Zhang L."/>
            <person name="Zhou Y."/>
            <person name="Wang L."/>
            <person name="Guo W."/>
            <person name="Bai Y."/>
            <person name="Ruan J."/>
            <person name="Shangguan X."/>
            <person name="Mao Y."/>
            <person name="Jiang J."/>
            <person name="Zhu Y."/>
            <person name="Lei J."/>
            <person name="Kang H."/>
            <person name="Chen S."/>
            <person name="He X."/>
            <person name="Wang R."/>
            <person name="Wang Y."/>
            <person name="Chen J."/>
            <person name="Wang L."/>
            <person name="Yu S."/>
            <person name="Wang B."/>
            <person name="Wei J."/>
            <person name="Song S."/>
            <person name="Lu X."/>
            <person name="Gao Z."/>
            <person name="Gu W."/>
            <person name="Deng X."/>
            <person name="Ma D."/>
            <person name="Wang S."/>
            <person name="Liang W."/>
            <person name="Fang L."/>
            <person name="Cai C."/>
            <person name="Zhu X."/>
            <person name="Zhou B."/>
            <person name="Zhang Y."/>
            <person name="Chen Z."/>
            <person name="Xu S."/>
            <person name="Zhu R."/>
            <person name="Wang S."/>
            <person name="Zhang T."/>
            <person name="Zhao G."/>
        </authorList>
    </citation>
    <scope>NUCLEOTIDE SEQUENCE [LARGE SCALE GENOMIC DNA]</scope>
    <source>
        <strain evidence="2">cv. Xinhai21</strain>
        <tissue evidence="1">Leaf</tissue>
    </source>
</reference>
<name>A0A2P5XIU6_GOSBA</name>
<sequence length="290" mass="31814">MNTQAQAHAHTVFNDLIITLKIFLFVGMCLRRFVKACAVGEPVLSFNSGRPHIENKWTSVALTVYRETIDAGTVPTMEVVSKILGCLQLPRDDSLRSRLVENLEVIADPSRSSSLGSLIDGFGEYDPRSFSLLEEAASFGIVPCVSFKESPIVVDARELQINTAEVYLLTILKGLKHRLAAGAKLPSISILLPLEKAQILTSGGEKSINVAGRMGQAIAALLRRIKLPYQGNESYGKIRINGLALRKWFQPKLASPFTGKPGEWNASQLRLGKGISHQQRNIRTGNLSLH</sequence>
<accession>A0A2P5XIU6</accession>
<organism evidence="1 2">
    <name type="scientific">Gossypium barbadense</name>
    <name type="common">Sea Island cotton</name>
    <name type="synonym">Hibiscus barbadensis</name>
    <dbReference type="NCBI Taxonomy" id="3634"/>
    <lineage>
        <taxon>Eukaryota</taxon>
        <taxon>Viridiplantae</taxon>
        <taxon>Streptophyta</taxon>
        <taxon>Embryophyta</taxon>
        <taxon>Tracheophyta</taxon>
        <taxon>Spermatophyta</taxon>
        <taxon>Magnoliopsida</taxon>
        <taxon>eudicotyledons</taxon>
        <taxon>Gunneridae</taxon>
        <taxon>Pentapetalae</taxon>
        <taxon>rosids</taxon>
        <taxon>malvids</taxon>
        <taxon>Malvales</taxon>
        <taxon>Malvaceae</taxon>
        <taxon>Malvoideae</taxon>
        <taxon>Gossypium</taxon>
    </lineage>
</organism>
<dbReference type="AlphaFoldDB" id="A0A2P5XIU6"/>
<proteinExistence type="predicted"/>
<evidence type="ECO:0000313" key="2">
    <source>
        <dbReference type="Proteomes" id="UP000239757"/>
    </source>
</evidence>
<evidence type="ECO:0000313" key="1">
    <source>
        <dbReference type="EMBL" id="PPS03234.1"/>
    </source>
</evidence>
<dbReference type="PANTHER" id="PTHR47935">
    <property type="entry name" value="PENTATRICOPEPTIDE REPEAT-CONTAINING PROTEIN MRL1, CHLOROPLASTIC"/>
    <property type="match status" value="1"/>
</dbReference>
<dbReference type="Proteomes" id="UP000239757">
    <property type="component" value="Unassembled WGS sequence"/>
</dbReference>
<dbReference type="PANTHER" id="PTHR47935:SF1">
    <property type="entry name" value="PENTATRICOPEPTIDE REPEAT-CONTAINING PROTEIN MRL1, CHLOROPLASTIC"/>
    <property type="match status" value="1"/>
</dbReference>
<gene>
    <name evidence="1" type="ORF">GOBAR_AA17420</name>
</gene>
<dbReference type="InterPro" id="IPR053303">
    <property type="entry name" value="Chloroplast_PPR"/>
</dbReference>